<comment type="caution">
    <text evidence="1">The sequence shown here is derived from an EMBL/GenBank/DDBJ whole genome shotgun (WGS) entry which is preliminary data.</text>
</comment>
<gene>
    <name evidence="1" type="ORF">J2R62_14855</name>
</gene>
<evidence type="ECO:0000313" key="2">
    <source>
        <dbReference type="Proteomes" id="UP000664658"/>
    </source>
</evidence>
<accession>A0A8I2B6A5</accession>
<reference evidence="1" key="1">
    <citation type="submission" date="2021-03" db="EMBL/GenBank/DDBJ databases">
        <title>Plesiomonas shigelloides zfcc0051, isolated from zebrafish feces.</title>
        <authorList>
            <person name="Vanderhoek Z."/>
            <person name="Gaulke C."/>
        </authorList>
    </citation>
    <scope>NUCLEOTIDE SEQUENCE</scope>
    <source>
        <strain evidence="1">Zfcc0051</strain>
    </source>
</reference>
<dbReference type="Proteomes" id="UP000664658">
    <property type="component" value="Unassembled WGS sequence"/>
</dbReference>
<proteinExistence type="predicted"/>
<dbReference type="RefSeq" id="WP_133240532.1">
    <property type="nucleotide sequence ID" value="NZ_CP027852.1"/>
</dbReference>
<protein>
    <submittedName>
        <fullName evidence="1">Uncharacterized protein</fullName>
    </submittedName>
</protein>
<name>A0A8I2B6A5_PLESH</name>
<dbReference type="GeneID" id="69704192"/>
<organism evidence="1 2">
    <name type="scientific">Plesiomonas shigelloides</name>
    <name type="common">Aeromonas shigelloides</name>
    <dbReference type="NCBI Taxonomy" id="703"/>
    <lineage>
        <taxon>Bacteria</taxon>
        <taxon>Pseudomonadati</taxon>
        <taxon>Pseudomonadota</taxon>
        <taxon>Gammaproteobacteria</taxon>
        <taxon>Enterobacterales</taxon>
        <taxon>Enterobacteriaceae</taxon>
        <taxon>Plesiomonas</taxon>
    </lineage>
</organism>
<sequence length="72" mass="8177">MLTTEGVRPVDAEVMYFPAMTMVAFYLAEEFAARMGFQIFLFGWQHLPLAQQALGNYHVAAEQPNSQNKHNT</sequence>
<dbReference type="AlphaFoldDB" id="A0A8I2B6A5"/>
<dbReference type="EMBL" id="JAFNAA010000019">
    <property type="protein sequence ID" value="MBO1109468.1"/>
    <property type="molecule type" value="Genomic_DNA"/>
</dbReference>
<evidence type="ECO:0000313" key="1">
    <source>
        <dbReference type="EMBL" id="MBO1109468.1"/>
    </source>
</evidence>